<dbReference type="PROSITE" id="PS50908">
    <property type="entry name" value="RWD"/>
    <property type="match status" value="1"/>
</dbReference>
<evidence type="ECO:0000313" key="3">
    <source>
        <dbReference type="Proteomes" id="UP001347796"/>
    </source>
</evidence>
<keyword evidence="3" id="KW-1185">Reference proteome</keyword>
<dbReference type="CDD" id="cd23829">
    <property type="entry name" value="RWD_RWDD2"/>
    <property type="match status" value="1"/>
</dbReference>
<dbReference type="InterPro" id="IPR017359">
    <property type="entry name" value="Phi-like"/>
</dbReference>
<protein>
    <recommendedName>
        <fullName evidence="1">RWD domain-containing protein</fullName>
    </recommendedName>
</protein>
<dbReference type="Gene3D" id="3.10.110.10">
    <property type="entry name" value="Ubiquitin Conjugating Enzyme"/>
    <property type="match status" value="1"/>
</dbReference>
<organism evidence="2 3">
    <name type="scientific">Patella caerulea</name>
    <name type="common">Rayed Mediterranean limpet</name>
    <dbReference type="NCBI Taxonomy" id="87958"/>
    <lineage>
        <taxon>Eukaryota</taxon>
        <taxon>Metazoa</taxon>
        <taxon>Spiralia</taxon>
        <taxon>Lophotrochozoa</taxon>
        <taxon>Mollusca</taxon>
        <taxon>Gastropoda</taxon>
        <taxon>Patellogastropoda</taxon>
        <taxon>Patelloidea</taxon>
        <taxon>Patellidae</taxon>
        <taxon>Patella</taxon>
    </lineage>
</organism>
<sequence length="299" mass="35351">MYAEEEGSETVNIKEMLNLQVAEVEMLKSMYPQKGEFVLDDEYAVREIQAFVDGDLDCEPENRIGFTVNIVTNMQPVEFVVHLPHEYPSCQPELFLRTQDLSRTNSRKLSDDLIEYMQSLDKGEICIGSLIQWLQENVNEYVSEIPVEKSRTKTIQQDNVFSRMWIYSHHIYSKFKRRDIIDWAQELKMTGFSMPGKPGIICVEGYSSLVEEFWYRIRRMNWKKLAVKEKEDYKIDNENDFKKYKKFPNFEEIAFEVQGSKAREYHMNLGLFYEYLVKHDAKYIFSLYFGVEGKSNAVD</sequence>
<dbReference type="InterPro" id="IPR006575">
    <property type="entry name" value="RWD_dom"/>
</dbReference>
<dbReference type="InterPro" id="IPR016135">
    <property type="entry name" value="UBQ-conjugating_enzyme/RWD"/>
</dbReference>
<proteinExistence type="predicted"/>
<dbReference type="InterPro" id="IPR010541">
    <property type="entry name" value="Prp3_C"/>
</dbReference>
<dbReference type="SMART" id="SM00591">
    <property type="entry name" value="RWD"/>
    <property type="match status" value="1"/>
</dbReference>
<name>A0AAN8GDE6_PATCE</name>
<feature type="domain" description="RWD" evidence="1">
    <location>
        <begin position="22"/>
        <end position="141"/>
    </location>
</feature>
<dbReference type="EMBL" id="JAZGQO010000016">
    <property type="protein sequence ID" value="KAK6168476.1"/>
    <property type="molecule type" value="Genomic_DNA"/>
</dbReference>
<comment type="caution">
    <text evidence="2">The sequence shown here is derived from an EMBL/GenBank/DDBJ whole genome shotgun (WGS) entry which is preliminary data.</text>
</comment>
<dbReference type="Pfam" id="PF05773">
    <property type="entry name" value="RWD"/>
    <property type="match status" value="1"/>
</dbReference>
<gene>
    <name evidence="2" type="ORF">SNE40_021000</name>
</gene>
<reference evidence="2 3" key="1">
    <citation type="submission" date="2024-01" db="EMBL/GenBank/DDBJ databases">
        <title>The genome of the rayed Mediterranean limpet Patella caerulea (Linnaeus, 1758).</title>
        <authorList>
            <person name="Anh-Thu Weber A."/>
            <person name="Halstead-Nussloch G."/>
        </authorList>
    </citation>
    <scope>NUCLEOTIDE SEQUENCE [LARGE SCALE GENOMIC DNA]</scope>
    <source>
        <strain evidence="2">AATW-2023a</strain>
        <tissue evidence="2">Whole specimen</tissue>
    </source>
</reference>
<dbReference type="PANTHER" id="PTHR15955:SF8">
    <property type="entry name" value="RWD DOMAIN-CONTAINING PROTEIN 2B-RELATED"/>
    <property type="match status" value="1"/>
</dbReference>
<dbReference type="AlphaFoldDB" id="A0AAN8GDE6"/>
<dbReference type="InterPro" id="IPR059181">
    <property type="entry name" value="RWDD2A-B_C"/>
</dbReference>
<dbReference type="PIRSF" id="PIRSF038021">
    <property type="entry name" value="UCP038021_RWDD2"/>
    <property type="match status" value="1"/>
</dbReference>
<dbReference type="SUPFAM" id="SSF54495">
    <property type="entry name" value="UBC-like"/>
    <property type="match status" value="1"/>
</dbReference>
<evidence type="ECO:0000313" key="2">
    <source>
        <dbReference type="EMBL" id="KAK6168476.1"/>
    </source>
</evidence>
<dbReference type="Pfam" id="PF06544">
    <property type="entry name" value="Prp3_C"/>
    <property type="match status" value="1"/>
</dbReference>
<dbReference type="PANTHER" id="PTHR15955">
    <property type="entry name" value="RWD DOMAIN CONTAINING PROTEIN 2"/>
    <property type="match status" value="1"/>
</dbReference>
<dbReference type="CDD" id="cd24163">
    <property type="entry name" value="RWDD2_C"/>
    <property type="match status" value="1"/>
</dbReference>
<dbReference type="Proteomes" id="UP001347796">
    <property type="component" value="Unassembled WGS sequence"/>
</dbReference>
<accession>A0AAN8GDE6</accession>
<evidence type="ECO:0000259" key="1">
    <source>
        <dbReference type="PROSITE" id="PS50908"/>
    </source>
</evidence>